<dbReference type="Gene3D" id="3.40.50.1980">
    <property type="entry name" value="Nitrogenase molybdenum iron protein domain"/>
    <property type="match status" value="2"/>
</dbReference>
<dbReference type="PROSITE" id="PS51257">
    <property type="entry name" value="PROKAR_LIPOPROTEIN"/>
    <property type="match status" value="1"/>
</dbReference>
<feature type="chain" id="PRO_5019720350" evidence="2">
    <location>
        <begin position="27"/>
        <end position="321"/>
    </location>
</feature>
<dbReference type="AlphaFoldDB" id="A0A498DF44"/>
<dbReference type="EMBL" id="RCHR01000002">
    <property type="protein sequence ID" value="RLL46541.1"/>
    <property type="molecule type" value="Genomic_DNA"/>
</dbReference>
<dbReference type="SUPFAM" id="SSF53807">
    <property type="entry name" value="Helical backbone' metal receptor"/>
    <property type="match status" value="1"/>
</dbReference>
<organism evidence="3 4">
    <name type="scientific">Oceanobacillus piezotolerans</name>
    <dbReference type="NCBI Taxonomy" id="2448030"/>
    <lineage>
        <taxon>Bacteria</taxon>
        <taxon>Bacillati</taxon>
        <taxon>Bacillota</taxon>
        <taxon>Bacilli</taxon>
        <taxon>Bacillales</taxon>
        <taxon>Bacillaceae</taxon>
        <taxon>Oceanobacillus</taxon>
    </lineage>
</organism>
<dbReference type="GO" id="GO:0007155">
    <property type="term" value="P:cell adhesion"/>
    <property type="evidence" value="ECO:0007669"/>
    <property type="project" value="InterPro"/>
</dbReference>
<dbReference type="PRINTS" id="PR00691">
    <property type="entry name" value="ADHESINB"/>
</dbReference>
<comment type="caution">
    <text evidence="3">The sequence shown here is derived from an EMBL/GenBank/DDBJ whole genome shotgun (WGS) entry which is preliminary data.</text>
</comment>
<keyword evidence="4" id="KW-1185">Reference proteome</keyword>
<dbReference type="PANTHER" id="PTHR42953">
    <property type="entry name" value="HIGH-AFFINITY ZINC UPTAKE SYSTEM PROTEIN ZNUA-RELATED"/>
    <property type="match status" value="1"/>
</dbReference>
<evidence type="ECO:0000313" key="3">
    <source>
        <dbReference type="EMBL" id="RLL46541.1"/>
    </source>
</evidence>
<dbReference type="InterPro" id="IPR006127">
    <property type="entry name" value="ZnuA-like"/>
</dbReference>
<sequence>MRKAIKSIILLLFISIFMIGCAPKNATTKEDDSLTIYTSIYPIQYAIERIAGDTLSVKTVYPPGVDAHSYEPTSKDMTAIAESDAFFYIGSDLEAFAETAADALQNQDVSLIEIGKHEELFQTDSEDNGHNHTDEEHGHDQHDGHNHGDKDPHIWIDPLRMIKMSEIIKEELVKLNPEAKEQYNQNFVALEKDLLTLDEQFKRALENKENKQILVSHAAYGYWEDRYGIEQIAINGISSSSEPSQKELTEIIDQAKAYGLEYIIFEQNTANRVSQIIQNEIGVDSLTIHNLAVLTEQDITNGEDYISLMQSNIEILEQATE</sequence>
<evidence type="ECO:0000313" key="4">
    <source>
        <dbReference type="Proteomes" id="UP000270219"/>
    </source>
</evidence>
<dbReference type="PANTHER" id="PTHR42953:SF8">
    <property type="entry name" value="ZINT DOMAIN-CONTAINING PROTEIN"/>
    <property type="match status" value="1"/>
</dbReference>
<evidence type="ECO:0000256" key="1">
    <source>
        <dbReference type="SAM" id="MobiDB-lite"/>
    </source>
</evidence>
<dbReference type="InterPro" id="IPR050492">
    <property type="entry name" value="Bact_metal-bind_prot9"/>
</dbReference>
<dbReference type="InterPro" id="IPR006129">
    <property type="entry name" value="AdhesinB"/>
</dbReference>
<dbReference type="RefSeq" id="WP_121521792.1">
    <property type="nucleotide sequence ID" value="NZ_RCHR01000002.1"/>
</dbReference>
<dbReference type="GO" id="GO:0030001">
    <property type="term" value="P:metal ion transport"/>
    <property type="evidence" value="ECO:0007669"/>
    <property type="project" value="InterPro"/>
</dbReference>
<feature type="compositionally biased region" description="Basic and acidic residues" evidence="1">
    <location>
        <begin position="127"/>
        <end position="152"/>
    </location>
</feature>
<gene>
    <name evidence="3" type="ORF">D8M04_04860</name>
</gene>
<name>A0A498DF44_9BACI</name>
<dbReference type="OrthoDB" id="9810636at2"/>
<dbReference type="Pfam" id="PF01297">
    <property type="entry name" value="ZnuA"/>
    <property type="match status" value="1"/>
</dbReference>
<dbReference type="Proteomes" id="UP000270219">
    <property type="component" value="Unassembled WGS sequence"/>
</dbReference>
<protein>
    <submittedName>
        <fullName evidence="3">Adhesin</fullName>
    </submittedName>
</protein>
<accession>A0A498DF44</accession>
<evidence type="ECO:0000256" key="2">
    <source>
        <dbReference type="SAM" id="SignalP"/>
    </source>
</evidence>
<reference evidence="3 4" key="1">
    <citation type="submission" date="2018-10" db="EMBL/GenBank/DDBJ databases">
        <title>Oceanobacillus sp. YLB-02 draft genome.</title>
        <authorList>
            <person name="Yu L."/>
        </authorList>
    </citation>
    <scope>NUCLEOTIDE SEQUENCE [LARGE SCALE GENOMIC DNA]</scope>
    <source>
        <strain evidence="3 4">YLB-02</strain>
    </source>
</reference>
<dbReference type="GO" id="GO:0046872">
    <property type="term" value="F:metal ion binding"/>
    <property type="evidence" value="ECO:0007669"/>
    <property type="project" value="InterPro"/>
</dbReference>
<feature type="region of interest" description="Disordered" evidence="1">
    <location>
        <begin position="123"/>
        <end position="152"/>
    </location>
</feature>
<proteinExistence type="predicted"/>
<feature type="signal peptide" evidence="2">
    <location>
        <begin position="1"/>
        <end position="26"/>
    </location>
</feature>
<keyword evidence="2" id="KW-0732">Signal</keyword>